<dbReference type="NCBIfam" id="TIGR00290">
    <property type="entry name" value="MJ0570_dom"/>
    <property type="match status" value="1"/>
</dbReference>
<name>A0A031LMU5_9CREN</name>
<dbReference type="Proteomes" id="UP000024332">
    <property type="component" value="Unassembled WGS sequence"/>
</dbReference>
<dbReference type="Gene3D" id="3.40.50.620">
    <property type="entry name" value="HUPs"/>
    <property type="match status" value="1"/>
</dbReference>
<reference evidence="2 3" key="1">
    <citation type="submission" date="2014-03" db="EMBL/GenBank/DDBJ databases">
        <title>Draft genome sequence of the novel thermoacidophilic archaea Acidianus copahuensis ALE1 strain, isolated from Copahue volcanic area in Neuquen Argentina.</title>
        <authorList>
            <person name="Urbieta M.S."/>
            <person name="Rascovan N."/>
            <person name="Castro C."/>
            <person name="Revale S."/>
            <person name="Giaveno M.A."/>
            <person name="Vazquez M.P."/>
            <person name="Donati E.R."/>
        </authorList>
    </citation>
    <scope>NUCLEOTIDE SEQUENCE [LARGE SCALE GENOMIC DNA]</scope>
    <source>
        <strain evidence="2 3">ALE1</strain>
    </source>
</reference>
<keyword evidence="2" id="KW-0067">ATP-binding</keyword>
<dbReference type="InterPro" id="IPR002761">
    <property type="entry name" value="Diphthami_syn_dom"/>
</dbReference>
<protein>
    <submittedName>
        <fullName evidence="2">ATP-binding protein</fullName>
    </submittedName>
</protein>
<proteinExistence type="predicted"/>
<evidence type="ECO:0000259" key="1">
    <source>
        <dbReference type="Pfam" id="PF01902"/>
    </source>
</evidence>
<sequence length="223" mass="25496">MKICSMFSGGKDSTYALHWAIFKGFNVECLITIIPMKEDSWMFQYPNVEFTIYQAKVLGIPIISQKSTGEKGEEINDLRKAFVKAKEEKNIDGIVTGAILSDYQRLNINLIAEELGLKVYSPLWRKDQENYLREIVTEGFRFLIISTSAYGFPANLVGKEINEEDTEKIIRAAKKYGFNPALEGGEAETFVVNAPLFKRKLNVEGKVIRKGEFNWFFKITRIL</sequence>
<dbReference type="InterPro" id="IPR022427">
    <property type="entry name" value="MJ0570_ATP-bd"/>
</dbReference>
<keyword evidence="3" id="KW-1185">Reference proteome</keyword>
<dbReference type="Pfam" id="PF01902">
    <property type="entry name" value="Diphthami_syn_2"/>
    <property type="match status" value="1"/>
</dbReference>
<comment type="caution">
    <text evidence="2">The sequence shown here is derived from an EMBL/GenBank/DDBJ whole genome shotgun (WGS) entry which is preliminary data.</text>
</comment>
<dbReference type="InterPro" id="IPR014729">
    <property type="entry name" value="Rossmann-like_a/b/a_fold"/>
</dbReference>
<dbReference type="Gene3D" id="3.90.1490.10">
    <property type="entry name" value="putative n-type atp pyrophosphatase, domain 2"/>
    <property type="match status" value="1"/>
</dbReference>
<dbReference type="InterPro" id="IPR030662">
    <property type="entry name" value="DPH6/MJ0570"/>
</dbReference>
<dbReference type="EMBL" id="JFZT01000048">
    <property type="protein sequence ID" value="EZQ03215.1"/>
    <property type="molecule type" value="Genomic_DNA"/>
</dbReference>
<dbReference type="GO" id="GO:0017178">
    <property type="term" value="F:diphthine-ammonia ligase activity"/>
    <property type="evidence" value="ECO:0007669"/>
    <property type="project" value="TreeGrafter"/>
</dbReference>
<dbReference type="PANTHER" id="PTHR12196:SF2">
    <property type="entry name" value="DIPHTHINE--AMMONIA LIGASE"/>
    <property type="match status" value="1"/>
</dbReference>
<dbReference type="CDD" id="cd01994">
    <property type="entry name" value="AANH_PF0828-like"/>
    <property type="match status" value="1"/>
</dbReference>
<dbReference type="AlphaFoldDB" id="A0A031LMU5"/>
<dbReference type="OrthoDB" id="372052at2157"/>
<accession>A0A031LMU5</accession>
<evidence type="ECO:0000313" key="3">
    <source>
        <dbReference type="Proteomes" id="UP000024332"/>
    </source>
</evidence>
<dbReference type="GO" id="GO:0005524">
    <property type="term" value="F:ATP binding"/>
    <property type="evidence" value="ECO:0007669"/>
    <property type="project" value="UniProtKB-KW"/>
</dbReference>
<dbReference type="STRING" id="1160895.CM19_10340"/>
<dbReference type="RefSeq" id="WP_048100288.1">
    <property type="nucleotide sequence ID" value="NZ_JFZT01000048.1"/>
</dbReference>
<evidence type="ECO:0000313" key="2">
    <source>
        <dbReference type="EMBL" id="EZQ03215.1"/>
    </source>
</evidence>
<feature type="domain" description="Diphthamide synthase" evidence="1">
    <location>
        <begin position="1"/>
        <end position="221"/>
    </location>
</feature>
<dbReference type="NCBIfam" id="TIGR03679">
    <property type="entry name" value="arCOG00187"/>
    <property type="match status" value="1"/>
</dbReference>
<gene>
    <name evidence="2" type="ORF">CM19_10340</name>
</gene>
<dbReference type="PIRSF" id="PIRSF039123">
    <property type="entry name" value="Diphthamide_synthase"/>
    <property type="match status" value="1"/>
</dbReference>
<dbReference type="GO" id="GO:0017183">
    <property type="term" value="P:protein histidyl modification to diphthamide"/>
    <property type="evidence" value="ECO:0007669"/>
    <property type="project" value="TreeGrafter"/>
</dbReference>
<organism evidence="2 3">
    <name type="scientific">Candidatus Acidianus copahuensis</name>
    <dbReference type="NCBI Taxonomy" id="1160895"/>
    <lineage>
        <taxon>Archaea</taxon>
        <taxon>Thermoproteota</taxon>
        <taxon>Thermoprotei</taxon>
        <taxon>Sulfolobales</taxon>
        <taxon>Sulfolobaceae</taxon>
        <taxon>Acidianus</taxon>
    </lineage>
</organism>
<dbReference type="FunFam" id="3.40.50.620:FF:000145">
    <property type="entry name" value="ATP-binding domain containing protein"/>
    <property type="match status" value="1"/>
</dbReference>
<dbReference type="SUPFAM" id="SSF52402">
    <property type="entry name" value="Adenine nucleotide alpha hydrolases-like"/>
    <property type="match status" value="1"/>
</dbReference>
<keyword evidence="2" id="KW-0547">Nucleotide-binding</keyword>
<dbReference type="PANTHER" id="PTHR12196">
    <property type="entry name" value="DOMAIN OF UNKNOWN FUNCTION 71 DUF71 -CONTAINING PROTEIN"/>
    <property type="match status" value="1"/>
</dbReference>